<protein>
    <recommendedName>
        <fullName evidence="5">CRC domain-containing protein</fullName>
    </recommendedName>
</protein>
<gene>
    <name evidence="6" type="ORF">FisN_31Hh062</name>
</gene>
<dbReference type="GO" id="GO:0006355">
    <property type="term" value="P:regulation of DNA-templated transcription"/>
    <property type="evidence" value="ECO:0007669"/>
    <property type="project" value="TreeGrafter"/>
</dbReference>
<evidence type="ECO:0000313" key="7">
    <source>
        <dbReference type="Proteomes" id="UP000198406"/>
    </source>
</evidence>
<feature type="compositionally biased region" description="Basic and acidic residues" evidence="4">
    <location>
        <begin position="84"/>
        <end position="98"/>
    </location>
</feature>
<feature type="compositionally biased region" description="Pro residues" evidence="4">
    <location>
        <begin position="59"/>
        <end position="77"/>
    </location>
</feature>
<evidence type="ECO:0000256" key="3">
    <source>
        <dbReference type="ARBA" id="ARBA00023242"/>
    </source>
</evidence>
<dbReference type="InterPro" id="IPR005172">
    <property type="entry name" value="CRC"/>
</dbReference>
<evidence type="ECO:0000256" key="2">
    <source>
        <dbReference type="ARBA" id="ARBA00007267"/>
    </source>
</evidence>
<dbReference type="SMART" id="SM01114">
    <property type="entry name" value="CXC"/>
    <property type="match status" value="2"/>
</dbReference>
<reference evidence="6 7" key="1">
    <citation type="journal article" date="2015" name="Plant Cell">
        <title>Oil accumulation by the oleaginous diatom Fistulifera solaris as revealed by the genome and transcriptome.</title>
        <authorList>
            <person name="Tanaka T."/>
            <person name="Maeda Y."/>
            <person name="Veluchamy A."/>
            <person name="Tanaka M."/>
            <person name="Abida H."/>
            <person name="Marechal E."/>
            <person name="Bowler C."/>
            <person name="Muto M."/>
            <person name="Sunaga Y."/>
            <person name="Tanaka M."/>
            <person name="Yoshino T."/>
            <person name="Taniguchi T."/>
            <person name="Fukuda Y."/>
            <person name="Nemoto M."/>
            <person name="Matsumoto M."/>
            <person name="Wong P.S."/>
            <person name="Aburatani S."/>
            <person name="Fujibuchi W."/>
        </authorList>
    </citation>
    <scope>NUCLEOTIDE SEQUENCE [LARGE SCALE GENOMIC DNA]</scope>
    <source>
        <strain evidence="6 7">JPCC DA0580</strain>
    </source>
</reference>
<evidence type="ECO:0000256" key="4">
    <source>
        <dbReference type="SAM" id="MobiDB-lite"/>
    </source>
</evidence>
<dbReference type="GO" id="GO:0005634">
    <property type="term" value="C:nucleus"/>
    <property type="evidence" value="ECO:0007669"/>
    <property type="project" value="UniProtKB-SubCell"/>
</dbReference>
<dbReference type="AlphaFoldDB" id="A0A1Z5JA25"/>
<organism evidence="6 7">
    <name type="scientific">Fistulifera solaris</name>
    <name type="common">Oleaginous diatom</name>
    <dbReference type="NCBI Taxonomy" id="1519565"/>
    <lineage>
        <taxon>Eukaryota</taxon>
        <taxon>Sar</taxon>
        <taxon>Stramenopiles</taxon>
        <taxon>Ochrophyta</taxon>
        <taxon>Bacillariophyta</taxon>
        <taxon>Bacillariophyceae</taxon>
        <taxon>Bacillariophycidae</taxon>
        <taxon>Naviculales</taxon>
        <taxon>Naviculaceae</taxon>
        <taxon>Fistulifera</taxon>
    </lineage>
</organism>
<dbReference type="PROSITE" id="PS51634">
    <property type="entry name" value="CRC"/>
    <property type="match status" value="1"/>
</dbReference>
<feature type="region of interest" description="Disordered" evidence="4">
    <location>
        <begin position="309"/>
        <end position="333"/>
    </location>
</feature>
<dbReference type="OrthoDB" id="48549at2759"/>
<feature type="compositionally biased region" description="Pro residues" evidence="4">
    <location>
        <begin position="108"/>
        <end position="119"/>
    </location>
</feature>
<dbReference type="InterPro" id="IPR028307">
    <property type="entry name" value="Lin-54_fam"/>
</dbReference>
<evidence type="ECO:0000256" key="1">
    <source>
        <dbReference type="ARBA" id="ARBA00004123"/>
    </source>
</evidence>
<proteinExistence type="inferred from homology"/>
<dbReference type="InParanoid" id="A0A1Z5JA25"/>
<comment type="similarity">
    <text evidence="2">Belongs to the lin-54 family.</text>
</comment>
<dbReference type="InterPro" id="IPR033467">
    <property type="entry name" value="Tesmin/TSO1-like_CXC"/>
</dbReference>
<keyword evidence="3" id="KW-0539">Nucleus</keyword>
<accession>A0A1Z5JA25</accession>
<dbReference type="PANTHER" id="PTHR12446:SF34">
    <property type="entry name" value="PROTEIN LIN-54 HOMOLOG"/>
    <property type="match status" value="1"/>
</dbReference>
<feature type="region of interest" description="Disordered" evidence="4">
    <location>
        <begin position="152"/>
        <end position="180"/>
    </location>
</feature>
<comment type="caution">
    <text evidence="6">The sequence shown here is derived from an EMBL/GenBank/DDBJ whole genome shotgun (WGS) entry which is preliminary data.</text>
</comment>
<dbReference type="Pfam" id="PF03638">
    <property type="entry name" value="TCR"/>
    <property type="match status" value="2"/>
</dbReference>
<feature type="region of interest" description="Disordered" evidence="4">
    <location>
        <begin position="345"/>
        <end position="385"/>
    </location>
</feature>
<feature type="region of interest" description="Disordered" evidence="4">
    <location>
        <begin position="1"/>
        <end position="119"/>
    </location>
</feature>
<name>A0A1Z5JA25_FISSO</name>
<feature type="compositionally biased region" description="Polar residues" evidence="4">
    <location>
        <begin position="357"/>
        <end position="370"/>
    </location>
</feature>
<evidence type="ECO:0000313" key="6">
    <source>
        <dbReference type="EMBL" id="GAX10854.1"/>
    </source>
</evidence>
<evidence type="ECO:0000259" key="5">
    <source>
        <dbReference type="PROSITE" id="PS51634"/>
    </source>
</evidence>
<feature type="domain" description="CRC" evidence="5">
    <location>
        <begin position="186"/>
        <end position="303"/>
    </location>
</feature>
<comment type="subcellular location">
    <subcellularLocation>
        <location evidence="1">Nucleus</location>
    </subcellularLocation>
</comment>
<dbReference type="PANTHER" id="PTHR12446">
    <property type="entry name" value="TESMIN/TSO1-RELATED"/>
    <property type="match status" value="1"/>
</dbReference>
<sequence>MSRETSSNAPNHNLPPPYHPHHHLPGPPPPLHGAMFYPYPYAPPPLTAPSPARDDDRMPPPPYPSPPRHAYPSPPRHSYPAHPAESKSKDSSPHRLKESSSSSLYPPEHYPPTEGYPPPHRPYGDGWPYSAYPPPRDTASYWPPPYPYPWRGDSSSHRPPPPPKEPKKEGATSPTQIETTHRDEVQHMGCTCKKTRCLKLYCQCFQAELYCGSNCRCLNCYNVVAEDAKRKEAIQSILLRNPSAFDSKFKKDAATERAARELAHKLGCKCRKSSCMKKYCECYAGNVKCSANCRCINCKNRGTGGNTGKGPPPPFHAVPSTAGPFVTGPPARSGEQCAAQNLAFLKRGSPPKKKNDLTSMPSLASSSEGTSPGEERWVKRPKLPDEDGNALLWAAARAMTEFGQSSSPRTKRTL</sequence>
<dbReference type="Proteomes" id="UP000198406">
    <property type="component" value="Unassembled WGS sequence"/>
</dbReference>
<feature type="compositionally biased region" description="Basic and acidic residues" evidence="4">
    <location>
        <begin position="373"/>
        <end position="385"/>
    </location>
</feature>
<keyword evidence="7" id="KW-1185">Reference proteome</keyword>
<dbReference type="EMBL" id="BDSP01000026">
    <property type="protein sequence ID" value="GAX10854.1"/>
    <property type="molecule type" value="Genomic_DNA"/>
</dbReference>